<feature type="region of interest" description="Disordered" evidence="1">
    <location>
        <begin position="73"/>
        <end position="161"/>
    </location>
</feature>
<gene>
    <name evidence="2" type="ORF">SAMN05421803_1561</name>
</gene>
<feature type="compositionally biased region" description="Basic and acidic residues" evidence="1">
    <location>
        <begin position="142"/>
        <end position="161"/>
    </location>
</feature>
<feature type="region of interest" description="Disordered" evidence="1">
    <location>
        <begin position="17"/>
        <end position="52"/>
    </location>
</feature>
<evidence type="ECO:0000313" key="3">
    <source>
        <dbReference type="Proteomes" id="UP000184452"/>
    </source>
</evidence>
<sequence>MEASRTVTRWEGRSVVAPDQDLWSPGRPPLGKVQTGGAGSAPTTRRAADGRAGAWVARPGWWGCAVRGRVRARPAPPGHVETEEGSACTPAVAPDLAWNTNPRSSNPHPSTLPHHDAPRPRARAAPTPRLAGQAGTRGLHPRVVERAGNRGPTPRDPRQRDTLRLWSGAPGGWITLCGAAGRCVRPSPPWVRGAEYALVNPLGSGWRCMLTGCGRGPKTVHASPPTALGGHGCALRSGRSSRSPPFSGGIPPTPGGWAGIASLDPAPDDTPTTGDVHRTHRPSGLPCAD</sequence>
<feature type="non-terminal residue" evidence="2">
    <location>
        <position position="289"/>
    </location>
</feature>
<dbReference type="EMBL" id="FQZK01000056">
    <property type="protein sequence ID" value="SHK98887.1"/>
    <property type="molecule type" value="Genomic_DNA"/>
</dbReference>
<feature type="compositionally biased region" description="Polar residues" evidence="1">
    <location>
        <begin position="98"/>
        <end position="109"/>
    </location>
</feature>
<evidence type="ECO:0000313" key="2">
    <source>
        <dbReference type="EMBL" id="SHK98887.1"/>
    </source>
</evidence>
<dbReference type="AlphaFoldDB" id="A0A1M6WYT0"/>
<name>A0A1M6WYT0_9ACTN</name>
<dbReference type="Proteomes" id="UP000184452">
    <property type="component" value="Unassembled WGS sequence"/>
</dbReference>
<keyword evidence="3" id="KW-1185">Reference proteome</keyword>
<feature type="compositionally biased region" description="Low complexity" evidence="1">
    <location>
        <begin position="41"/>
        <end position="52"/>
    </location>
</feature>
<feature type="compositionally biased region" description="Low complexity" evidence="1">
    <location>
        <begin position="236"/>
        <end position="250"/>
    </location>
</feature>
<accession>A0A1M6WYT0</accession>
<feature type="region of interest" description="Disordered" evidence="1">
    <location>
        <begin position="235"/>
        <end position="289"/>
    </location>
</feature>
<reference evidence="2 3" key="1">
    <citation type="submission" date="2016-11" db="EMBL/GenBank/DDBJ databases">
        <authorList>
            <person name="Jaros S."/>
            <person name="Januszkiewicz K."/>
            <person name="Wedrychowicz H."/>
        </authorList>
    </citation>
    <scope>NUCLEOTIDE SEQUENCE [LARGE SCALE GENOMIC DNA]</scope>
    <source>
        <strain evidence="2 3">CGMCC 4.5723</strain>
    </source>
</reference>
<evidence type="ECO:0000256" key="1">
    <source>
        <dbReference type="SAM" id="MobiDB-lite"/>
    </source>
</evidence>
<organism evidence="2 3">
    <name type="scientific">Nocardiopsis flavescens</name>
    <dbReference type="NCBI Taxonomy" id="758803"/>
    <lineage>
        <taxon>Bacteria</taxon>
        <taxon>Bacillati</taxon>
        <taxon>Actinomycetota</taxon>
        <taxon>Actinomycetes</taxon>
        <taxon>Streptosporangiales</taxon>
        <taxon>Nocardiopsidaceae</taxon>
        <taxon>Nocardiopsis</taxon>
    </lineage>
</organism>
<protein>
    <submittedName>
        <fullName evidence="2">Uncharacterized protein</fullName>
    </submittedName>
</protein>
<proteinExistence type="predicted"/>